<evidence type="ECO:0000313" key="2">
    <source>
        <dbReference type="EMBL" id="WNG51741.1"/>
    </source>
</evidence>
<reference evidence="2 3" key="1">
    <citation type="submission" date="2019-08" db="EMBL/GenBank/DDBJ databases">
        <title>Archangium and Cystobacter genomes.</title>
        <authorList>
            <person name="Chen I.-C.K."/>
            <person name="Wielgoss S."/>
        </authorList>
    </citation>
    <scope>NUCLEOTIDE SEQUENCE [LARGE SCALE GENOMIC DNA]</scope>
    <source>
        <strain evidence="2 3">Cbm 6</strain>
    </source>
</reference>
<dbReference type="Proteomes" id="UP001611383">
    <property type="component" value="Chromosome"/>
</dbReference>
<proteinExistence type="predicted"/>
<dbReference type="EMBL" id="CP043494">
    <property type="protein sequence ID" value="WNG51741.1"/>
    <property type="molecule type" value="Genomic_DNA"/>
</dbReference>
<gene>
    <name evidence="2" type="ORF">F0U60_52275</name>
</gene>
<name>A0ABY9X8L7_9BACT</name>
<feature type="coiled-coil region" evidence="1">
    <location>
        <begin position="138"/>
        <end position="169"/>
    </location>
</feature>
<keyword evidence="3" id="KW-1185">Reference proteome</keyword>
<dbReference type="InterPro" id="IPR011754">
    <property type="entry name" value="Mxa_paralog_2268"/>
</dbReference>
<sequence>MLLPSTSILLLLSSLPEAEVRRPYPDACEEPARSIELSADSAREQLEVCISAELSTTFVFDSEVAQVELDDEERFRRVDVDEGTLVLVPRKKPRSWKPSRLTVYFEGDASPTSVTFVLVVHKTRLAREVDVFRFRRPEEPWERELREAREENERLVQELKRLQAEYQSQGPLTRLFATGRMELSGQGVVASMLTKDVTKPPDNALKVEAAFAYRYTLAVIKKGDEPMVRVAVVMLLTNPGTRPWMAVRAAMMRNGDEVKKPDVWQLEPIAPMNRDLVVAETELTERESREKLTLILWDEGGTQSVTIGNVSFP</sequence>
<dbReference type="NCBIfam" id="TIGR02268">
    <property type="entry name" value="Myxococcus xanthus paralogous family TIGR02268"/>
    <property type="match status" value="1"/>
</dbReference>
<evidence type="ECO:0000313" key="3">
    <source>
        <dbReference type="Proteomes" id="UP001611383"/>
    </source>
</evidence>
<organism evidence="2 3">
    <name type="scientific">Archangium minus</name>
    <dbReference type="NCBI Taxonomy" id="83450"/>
    <lineage>
        <taxon>Bacteria</taxon>
        <taxon>Pseudomonadati</taxon>
        <taxon>Myxococcota</taxon>
        <taxon>Myxococcia</taxon>
        <taxon>Myxococcales</taxon>
        <taxon>Cystobacterineae</taxon>
        <taxon>Archangiaceae</taxon>
        <taxon>Archangium</taxon>
    </lineage>
</organism>
<dbReference type="Pfam" id="PF09544">
    <property type="entry name" value="DUF2381"/>
    <property type="match status" value="1"/>
</dbReference>
<protein>
    <submittedName>
        <fullName evidence="2">DUF2381 family protein</fullName>
    </submittedName>
</protein>
<evidence type="ECO:0000256" key="1">
    <source>
        <dbReference type="SAM" id="Coils"/>
    </source>
</evidence>
<keyword evidence="1" id="KW-0175">Coiled coil</keyword>
<accession>A0ABY9X8L7</accession>
<dbReference type="RefSeq" id="WP_395812031.1">
    <property type="nucleotide sequence ID" value="NZ_CP043494.1"/>
</dbReference>